<dbReference type="EMBL" id="SCEB01000205">
    <property type="protein sequence ID" value="RXN00302.1"/>
    <property type="molecule type" value="Genomic_DNA"/>
</dbReference>
<proteinExistence type="predicted"/>
<dbReference type="Proteomes" id="UP000289886">
    <property type="component" value="Unassembled WGS sequence"/>
</dbReference>
<evidence type="ECO:0000313" key="2">
    <source>
        <dbReference type="Proteomes" id="UP000289886"/>
    </source>
</evidence>
<evidence type="ECO:0000313" key="1">
    <source>
        <dbReference type="EMBL" id="RXN00302.1"/>
    </source>
</evidence>
<organism evidence="1 2">
    <name type="scientific">Acipenser ruthenus</name>
    <name type="common">Sterlet sturgeon</name>
    <dbReference type="NCBI Taxonomy" id="7906"/>
    <lineage>
        <taxon>Eukaryota</taxon>
        <taxon>Metazoa</taxon>
        <taxon>Chordata</taxon>
        <taxon>Craniata</taxon>
        <taxon>Vertebrata</taxon>
        <taxon>Euteleostomi</taxon>
        <taxon>Actinopterygii</taxon>
        <taxon>Chondrostei</taxon>
        <taxon>Acipenseriformes</taxon>
        <taxon>Acipenseridae</taxon>
        <taxon>Acipenser</taxon>
    </lineage>
</organism>
<sequence>MINMYNMVLDPHGRGDWIGDPIVEKISEDISFLGDVNDTTKNDFTKAAARYYTSVINRTQIEDFKECQYPAPNLVRRLIDNFKGDDPATAVDDVPKAAKKALTEFAEWENVHEEEGTNDEVQQYTTQRPTAMENERDLLGWWKEHSVVYPKLAG</sequence>
<dbReference type="AlphaFoldDB" id="A0A662YWN7"/>
<reference evidence="1 2" key="1">
    <citation type="submission" date="2019-01" db="EMBL/GenBank/DDBJ databases">
        <title>Draft Genome and Complete Hox-Cluster Characterization of the Sterlet Sturgeon (Acipenser ruthenus).</title>
        <authorList>
            <person name="Wei Q."/>
        </authorList>
    </citation>
    <scope>NUCLEOTIDE SEQUENCE [LARGE SCALE GENOMIC DNA]</scope>
    <source>
        <strain evidence="1">WHYD16114868_AA</strain>
        <tissue evidence="1">Blood</tissue>
    </source>
</reference>
<keyword evidence="2" id="KW-1185">Reference proteome</keyword>
<protein>
    <submittedName>
        <fullName evidence="1">Uncharacterized protein</fullName>
    </submittedName>
</protein>
<comment type="caution">
    <text evidence="1">The sequence shown here is derived from an EMBL/GenBank/DDBJ whole genome shotgun (WGS) entry which is preliminary data.</text>
</comment>
<accession>A0A662YWN7</accession>
<name>A0A662YWN7_ACIRT</name>
<gene>
    <name evidence="1" type="ORF">EOD39_9805</name>
</gene>